<dbReference type="EMBL" id="CP006734">
    <property type="protein sequence ID" value="AGW41851.1"/>
    <property type="molecule type" value="Genomic_DNA"/>
</dbReference>
<dbReference type="KEGG" id="lxy:O159_18230"/>
<evidence type="ECO:0000313" key="1">
    <source>
        <dbReference type="EMBL" id="AGW41851.1"/>
    </source>
</evidence>
<name>U3P7P7_LEIXC</name>
<dbReference type="RefSeq" id="WP_021755336.1">
    <property type="nucleotide sequence ID" value="NC_022438.1"/>
</dbReference>
<proteinExistence type="predicted"/>
<organism evidence="1 2">
    <name type="scientific">Leifsonia xyli subsp. cynodontis DSM 46306</name>
    <dbReference type="NCBI Taxonomy" id="1389489"/>
    <lineage>
        <taxon>Bacteria</taxon>
        <taxon>Bacillati</taxon>
        <taxon>Actinomycetota</taxon>
        <taxon>Actinomycetes</taxon>
        <taxon>Micrococcales</taxon>
        <taxon>Microbacteriaceae</taxon>
        <taxon>Leifsonia</taxon>
    </lineage>
</organism>
<dbReference type="HOGENOM" id="CLU_2554108_0_0_11"/>
<sequence length="82" mass="9162">MILVDLSVSGEPVRVCGVSASISDMWAWTLWCYATDDGMFNGCWDDQLGQFRMLYDSDSLLGCFLEMLAKLRLSSGEAGRLR</sequence>
<evidence type="ECO:0000313" key="2">
    <source>
        <dbReference type="Proteomes" id="UP000016743"/>
    </source>
</evidence>
<accession>U3P7P7</accession>
<dbReference type="OrthoDB" id="4722229at2"/>
<reference evidence="1 2" key="1">
    <citation type="journal article" date="2013" name="Genome Announc.">
        <title>Complete Genome Sequence of Leifsonia xyli subsp. cynodontis Strain DSM46306, a Gram-Positive Bacterial Pathogen of Grasses.</title>
        <authorList>
            <person name="Monteiro-Vitorello C.B."/>
            <person name="Zerillo M.M."/>
            <person name="Van Sluys M.A."/>
            <person name="Camargo L.E."/>
            <person name="Kitajima J.P."/>
        </authorList>
    </citation>
    <scope>NUCLEOTIDE SEQUENCE [LARGE SCALE GENOMIC DNA]</scope>
    <source>
        <strain evidence="1 2">DSM 46306</strain>
    </source>
</reference>
<dbReference type="AlphaFoldDB" id="U3P7P7"/>
<gene>
    <name evidence="1" type="ORF">O159_18230</name>
</gene>
<dbReference type="STRING" id="1389489.O159_18230"/>
<dbReference type="eggNOG" id="ENOG5032WV2">
    <property type="taxonomic scope" value="Bacteria"/>
</dbReference>
<protein>
    <submittedName>
        <fullName evidence="1">Uncharacterized protein</fullName>
    </submittedName>
</protein>
<dbReference type="Proteomes" id="UP000016743">
    <property type="component" value="Chromosome"/>
</dbReference>
<keyword evidence="2" id="KW-1185">Reference proteome</keyword>